<keyword evidence="3" id="KW-0238">DNA-binding</keyword>
<comment type="similarity">
    <text evidence="1">Belongs to the LysR transcriptional regulatory family.</text>
</comment>
<dbReference type="PROSITE" id="PS50931">
    <property type="entry name" value="HTH_LYSR"/>
    <property type="match status" value="1"/>
</dbReference>
<keyword evidence="4" id="KW-0804">Transcription</keyword>
<dbReference type="GO" id="GO:0003700">
    <property type="term" value="F:DNA-binding transcription factor activity"/>
    <property type="evidence" value="ECO:0007669"/>
    <property type="project" value="InterPro"/>
</dbReference>
<dbReference type="RefSeq" id="WP_140195333.1">
    <property type="nucleotide sequence ID" value="NZ_VFFF01000001.1"/>
</dbReference>
<feature type="domain" description="HTH lysR-type" evidence="5">
    <location>
        <begin position="3"/>
        <end position="60"/>
    </location>
</feature>
<evidence type="ECO:0000256" key="3">
    <source>
        <dbReference type="ARBA" id="ARBA00023125"/>
    </source>
</evidence>
<sequence>MIDLMTHLFRLQAIVEEGSLRRAALRLNVTQPALSRSVAQIEERLGQPLLERHARGVLPTPFGEKVLTSVMRLSRQWELAEEELLSTSVDPKGKISIDAGPLWRTVVLPQLFDPLQKAHPNLEIDLTNLAQGSGVEKLLDGRIDALFGGLQFASDLPPRLVARAFTTFHDRVVAREDHPILSLRGDDGEIPVEALLDYPWLVYTADPIYEIETVHAANERLGRTPDIRITTQSLMSAINILQRSDCVSILPDAAVTNTVNPSVIALPVALGRRTAKSGVIFREEMAEWPPLVTLLDLCEAHFGGASAAVQA</sequence>
<comment type="caution">
    <text evidence="6">The sequence shown here is derived from an EMBL/GenBank/DDBJ whole genome shotgun (WGS) entry which is preliminary data.</text>
</comment>
<evidence type="ECO:0000256" key="2">
    <source>
        <dbReference type="ARBA" id="ARBA00023015"/>
    </source>
</evidence>
<organism evidence="6 7">
    <name type="scientific">Pelagovum pacificum</name>
    <dbReference type="NCBI Taxonomy" id="2588711"/>
    <lineage>
        <taxon>Bacteria</taxon>
        <taxon>Pseudomonadati</taxon>
        <taxon>Pseudomonadota</taxon>
        <taxon>Alphaproteobacteria</taxon>
        <taxon>Rhodobacterales</taxon>
        <taxon>Paracoccaceae</taxon>
        <taxon>Pelagovum</taxon>
    </lineage>
</organism>
<name>A0A5C5GKB4_9RHOB</name>
<dbReference type="EMBL" id="VFFF01000001">
    <property type="protein sequence ID" value="TNY34199.1"/>
    <property type="molecule type" value="Genomic_DNA"/>
</dbReference>
<dbReference type="PANTHER" id="PTHR30419:SF8">
    <property type="entry name" value="NITROGEN ASSIMILATION TRANSCRIPTIONAL ACTIVATOR-RELATED"/>
    <property type="match status" value="1"/>
</dbReference>
<dbReference type="Gene3D" id="3.40.190.10">
    <property type="entry name" value="Periplasmic binding protein-like II"/>
    <property type="match status" value="2"/>
</dbReference>
<dbReference type="PRINTS" id="PR00039">
    <property type="entry name" value="HTHLYSR"/>
</dbReference>
<protein>
    <submittedName>
        <fullName evidence="6">LysR family transcriptional regulator</fullName>
    </submittedName>
</protein>
<dbReference type="Pfam" id="PF00126">
    <property type="entry name" value="HTH_1"/>
    <property type="match status" value="1"/>
</dbReference>
<evidence type="ECO:0000256" key="1">
    <source>
        <dbReference type="ARBA" id="ARBA00009437"/>
    </source>
</evidence>
<dbReference type="InterPro" id="IPR036390">
    <property type="entry name" value="WH_DNA-bd_sf"/>
</dbReference>
<dbReference type="InterPro" id="IPR005119">
    <property type="entry name" value="LysR_subst-bd"/>
</dbReference>
<dbReference type="PANTHER" id="PTHR30419">
    <property type="entry name" value="HTH-TYPE TRANSCRIPTIONAL REGULATOR YBHD"/>
    <property type="match status" value="1"/>
</dbReference>
<dbReference type="InterPro" id="IPR000847">
    <property type="entry name" value="LysR_HTH_N"/>
</dbReference>
<dbReference type="GO" id="GO:0003677">
    <property type="term" value="F:DNA binding"/>
    <property type="evidence" value="ECO:0007669"/>
    <property type="project" value="UniProtKB-KW"/>
</dbReference>
<dbReference type="GO" id="GO:0005829">
    <property type="term" value="C:cytosol"/>
    <property type="evidence" value="ECO:0007669"/>
    <property type="project" value="TreeGrafter"/>
</dbReference>
<gene>
    <name evidence="6" type="ORF">FHY64_13370</name>
</gene>
<keyword evidence="2" id="KW-0805">Transcription regulation</keyword>
<dbReference type="AlphaFoldDB" id="A0A5C5GKB4"/>
<dbReference type="SUPFAM" id="SSF53850">
    <property type="entry name" value="Periplasmic binding protein-like II"/>
    <property type="match status" value="1"/>
</dbReference>
<dbReference type="InterPro" id="IPR036388">
    <property type="entry name" value="WH-like_DNA-bd_sf"/>
</dbReference>
<evidence type="ECO:0000259" key="5">
    <source>
        <dbReference type="PROSITE" id="PS50931"/>
    </source>
</evidence>
<dbReference type="CDD" id="cd05466">
    <property type="entry name" value="PBP2_LTTR_substrate"/>
    <property type="match status" value="1"/>
</dbReference>
<dbReference type="SUPFAM" id="SSF46785">
    <property type="entry name" value="Winged helix' DNA-binding domain"/>
    <property type="match status" value="1"/>
</dbReference>
<proteinExistence type="inferred from homology"/>
<dbReference type="Pfam" id="PF03466">
    <property type="entry name" value="LysR_substrate"/>
    <property type="match status" value="1"/>
</dbReference>
<dbReference type="OrthoDB" id="9803030at2"/>
<dbReference type="Gene3D" id="1.10.10.10">
    <property type="entry name" value="Winged helix-like DNA-binding domain superfamily/Winged helix DNA-binding domain"/>
    <property type="match status" value="1"/>
</dbReference>
<reference evidence="6 7" key="1">
    <citation type="submission" date="2019-06" db="EMBL/GenBank/DDBJ databases">
        <title>Genome of new Rhodobacteraceae sp. SM1903.</title>
        <authorList>
            <person name="Ren X."/>
        </authorList>
    </citation>
    <scope>NUCLEOTIDE SEQUENCE [LARGE SCALE GENOMIC DNA]</scope>
    <source>
        <strain evidence="6 7">SM1903</strain>
    </source>
</reference>
<keyword evidence="7" id="KW-1185">Reference proteome</keyword>
<evidence type="ECO:0000313" key="7">
    <source>
        <dbReference type="Proteomes" id="UP000314011"/>
    </source>
</evidence>
<dbReference type="InterPro" id="IPR050950">
    <property type="entry name" value="HTH-type_LysR_regulators"/>
</dbReference>
<evidence type="ECO:0000313" key="6">
    <source>
        <dbReference type="EMBL" id="TNY34199.1"/>
    </source>
</evidence>
<evidence type="ECO:0000256" key="4">
    <source>
        <dbReference type="ARBA" id="ARBA00023163"/>
    </source>
</evidence>
<dbReference type="Proteomes" id="UP000314011">
    <property type="component" value="Unassembled WGS sequence"/>
</dbReference>
<accession>A0A5C5GKB4</accession>